<dbReference type="PANTHER" id="PTHR31170:SF9">
    <property type="entry name" value="PROTEIN, PUTATIVE (DUF247)-RELATED"/>
    <property type="match status" value="1"/>
</dbReference>
<keyword evidence="4" id="KW-1185">Reference proteome</keyword>
<reference evidence="2 3" key="1">
    <citation type="journal article" date="2010" name="Nature">
        <title>Genome sequence of the palaeopolyploid soybean.</title>
        <authorList>
            <person name="Schmutz J."/>
            <person name="Cannon S.B."/>
            <person name="Schlueter J."/>
            <person name="Ma J."/>
            <person name="Mitros T."/>
            <person name="Nelson W."/>
            <person name="Hyten D.L."/>
            <person name="Song Q."/>
            <person name="Thelen J.J."/>
            <person name="Cheng J."/>
            <person name="Xu D."/>
            <person name="Hellsten U."/>
            <person name="May G.D."/>
            <person name="Yu Y."/>
            <person name="Sakurai T."/>
            <person name="Umezawa T."/>
            <person name="Bhattacharyya M.K."/>
            <person name="Sandhu D."/>
            <person name="Valliyodan B."/>
            <person name="Lindquist E."/>
            <person name="Peto M."/>
            <person name="Grant D."/>
            <person name="Shu S."/>
            <person name="Goodstein D."/>
            <person name="Barry K."/>
            <person name="Futrell-Griggs M."/>
            <person name="Abernathy B."/>
            <person name="Du J."/>
            <person name="Tian Z."/>
            <person name="Zhu L."/>
            <person name="Gill N."/>
            <person name="Joshi T."/>
            <person name="Libault M."/>
            <person name="Sethuraman A."/>
            <person name="Zhang X.-C."/>
            <person name="Shinozaki K."/>
            <person name="Nguyen H.T."/>
            <person name="Wing R.A."/>
            <person name="Cregan P."/>
            <person name="Specht J."/>
            <person name="Grimwood J."/>
            <person name="Rokhsar D."/>
            <person name="Stacey G."/>
            <person name="Shoemaker R.C."/>
            <person name="Jackson S.A."/>
        </authorList>
    </citation>
    <scope>NUCLEOTIDE SEQUENCE</scope>
    <source>
        <strain evidence="3">cv. Williams 82</strain>
        <tissue evidence="2">Callus</tissue>
    </source>
</reference>
<sequence length="304" mass="35062">MMMLSLVTTRRRNTLQGLLILLLSTLLSMTPKCLLLMKPNVFLTRTSRGKTTSVALFEVPRNLTISPRAKIGIARVQNTFTDLIRYFYLPSDWVRNSGCALHVLRTATKLQDSGVSFEKDVERRLLDLTFEKKPILSSFLCFGCLPYLKHFKARFRIPQLKVDHTTECVFRNLIAFEQCHYPEKPYICNYVSLIDSLIHTQLDVELLVEKEVIVHELGSDKEVAVLVNGLSKHVVANTTCYYETINELNKHYQNIWNRTMAALWLVYFRDPWRASSTMVGIVVLVFAVFQFIRAARAVLGYDKF</sequence>
<dbReference type="EnsemblPlants" id="KRH66572">
    <property type="protein sequence ID" value="KRH66572"/>
    <property type="gene ID" value="GLYMA_03G115100"/>
</dbReference>
<dbReference type="EnsemblPlants" id="KRH66573">
    <property type="protein sequence ID" value="KRH66573"/>
    <property type="gene ID" value="GLYMA_03G115100"/>
</dbReference>
<dbReference type="Gramene" id="KRH66573">
    <property type="protein sequence ID" value="KRH66573"/>
    <property type="gene ID" value="GLYMA_03G115100"/>
</dbReference>
<keyword evidence="1" id="KW-1133">Transmembrane helix</keyword>
<organism evidence="2">
    <name type="scientific">Glycine max</name>
    <name type="common">Soybean</name>
    <name type="synonym">Glycine hispida</name>
    <dbReference type="NCBI Taxonomy" id="3847"/>
    <lineage>
        <taxon>Eukaryota</taxon>
        <taxon>Viridiplantae</taxon>
        <taxon>Streptophyta</taxon>
        <taxon>Embryophyta</taxon>
        <taxon>Tracheophyta</taxon>
        <taxon>Spermatophyta</taxon>
        <taxon>Magnoliopsida</taxon>
        <taxon>eudicotyledons</taxon>
        <taxon>Gunneridae</taxon>
        <taxon>Pentapetalae</taxon>
        <taxon>rosids</taxon>
        <taxon>fabids</taxon>
        <taxon>Fabales</taxon>
        <taxon>Fabaceae</taxon>
        <taxon>Papilionoideae</taxon>
        <taxon>50 kb inversion clade</taxon>
        <taxon>NPAAA clade</taxon>
        <taxon>indigoferoid/millettioid clade</taxon>
        <taxon>Phaseoleae</taxon>
        <taxon>Glycine</taxon>
        <taxon>Glycine subgen. Soja</taxon>
    </lineage>
</organism>
<evidence type="ECO:0008006" key="5">
    <source>
        <dbReference type="Google" id="ProtNLM"/>
    </source>
</evidence>
<dbReference type="HOGENOM" id="CLU_916473_0_0_1"/>
<dbReference type="PaxDb" id="3847-GLYMA03G26796.3"/>
<dbReference type="PANTHER" id="PTHR31170">
    <property type="entry name" value="BNAC04G53230D PROTEIN"/>
    <property type="match status" value="1"/>
</dbReference>
<proteinExistence type="predicted"/>
<dbReference type="eggNOG" id="ENOG502SHTU">
    <property type="taxonomic scope" value="Eukaryota"/>
</dbReference>
<dbReference type="InterPro" id="IPR004158">
    <property type="entry name" value="DUF247_pln"/>
</dbReference>
<gene>
    <name evidence="2" type="ORF">GLYMA_03G115100</name>
</gene>
<dbReference type="EMBL" id="CM000836">
    <property type="protein sequence ID" value="KRH66573.1"/>
    <property type="molecule type" value="Genomic_DNA"/>
</dbReference>
<protein>
    <recommendedName>
        <fullName evidence="5">DUF247 domain protein</fullName>
    </recommendedName>
</protein>
<feature type="transmembrane region" description="Helical" evidence="1">
    <location>
        <begin position="278"/>
        <end position="299"/>
    </location>
</feature>
<dbReference type="EMBL" id="CM000836">
    <property type="protein sequence ID" value="KRH66572.1"/>
    <property type="molecule type" value="Genomic_DNA"/>
</dbReference>
<accession>K7KEG2</accession>
<name>K7KEG2_SOYBN</name>
<reference evidence="3" key="2">
    <citation type="submission" date="2018-02" db="UniProtKB">
        <authorList>
            <consortium name="EnsemblPlants"/>
        </authorList>
    </citation>
    <scope>IDENTIFICATION</scope>
    <source>
        <strain evidence="3">Williams 82</strain>
    </source>
</reference>
<dbReference type="Pfam" id="PF03140">
    <property type="entry name" value="DUF247"/>
    <property type="match status" value="1"/>
</dbReference>
<evidence type="ECO:0000313" key="3">
    <source>
        <dbReference type="EnsemblPlants" id="KRH66572"/>
    </source>
</evidence>
<keyword evidence="1" id="KW-0812">Transmembrane</keyword>
<evidence type="ECO:0000256" key="1">
    <source>
        <dbReference type="SAM" id="Phobius"/>
    </source>
</evidence>
<evidence type="ECO:0000313" key="2">
    <source>
        <dbReference type="EMBL" id="KRH66572.1"/>
    </source>
</evidence>
<reference evidence="2" key="3">
    <citation type="submission" date="2018-07" db="EMBL/GenBank/DDBJ databases">
        <title>WGS assembly of Glycine max.</title>
        <authorList>
            <person name="Schmutz J."/>
            <person name="Cannon S."/>
            <person name="Schlueter J."/>
            <person name="Ma J."/>
            <person name="Mitros T."/>
            <person name="Nelson W."/>
            <person name="Hyten D."/>
            <person name="Song Q."/>
            <person name="Thelen J."/>
            <person name="Cheng J."/>
            <person name="Xu D."/>
            <person name="Hellsten U."/>
            <person name="May G."/>
            <person name="Yu Y."/>
            <person name="Sakurai T."/>
            <person name="Umezawa T."/>
            <person name="Bhattacharyya M."/>
            <person name="Sandhu D."/>
            <person name="Valliyodan B."/>
            <person name="Lindquist E."/>
            <person name="Peto M."/>
            <person name="Grant D."/>
            <person name="Shu S."/>
            <person name="Goodstein D."/>
            <person name="Barry K."/>
            <person name="Futrell-Griggs M."/>
            <person name="Abernathy B."/>
            <person name="Du J."/>
            <person name="Tian Z."/>
            <person name="Zhu L."/>
            <person name="Gill N."/>
            <person name="Joshi T."/>
            <person name="Libault M."/>
            <person name="Sethuraman A."/>
            <person name="Zhang X."/>
            <person name="Shinozaki K."/>
            <person name="Nguyen H."/>
            <person name="Wing R."/>
            <person name="Cregan P."/>
            <person name="Specht J."/>
            <person name="Grimwood J."/>
            <person name="Rokhsar D."/>
            <person name="Stacey G."/>
            <person name="Shoemaker R."/>
            <person name="Jackson S."/>
        </authorList>
    </citation>
    <scope>NUCLEOTIDE SEQUENCE</scope>
    <source>
        <tissue evidence="2">Callus</tissue>
    </source>
</reference>
<keyword evidence="1" id="KW-0472">Membrane</keyword>
<evidence type="ECO:0000313" key="4">
    <source>
        <dbReference type="Proteomes" id="UP000008827"/>
    </source>
</evidence>
<dbReference type="Gramene" id="KRH66572">
    <property type="protein sequence ID" value="KRH66572"/>
    <property type="gene ID" value="GLYMA_03G115100"/>
</dbReference>
<dbReference type="Proteomes" id="UP000008827">
    <property type="component" value="Chromosome 3"/>
</dbReference>
<dbReference type="AlphaFoldDB" id="K7KEG2"/>
<dbReference type="OMA" id="ASEHYLM"/>